<dbReference type="Pfam" id="PF10798">
    <property type="entry name" value="YmgB"/>
    <property type="match status" value="1"/>
</dbReference>
<reference evidence="2" key="1">
    <citation type="submission" date="2016-10" db="EMBL/GenBank/DDBJ databases">
        <authorList>
            <person name="Varghese N."/>
            <person name="Submissions S."/>
        </authorList>
    </citation>
    <scope>NUCLEOTIDE SEQUENCE [LARGE SCALE GENOMIC DNA]</scope>
    <source>
        <strain evidence="2">8N4</strain>
    </source>
</reference>
<keyword evidence="2" id="KW-1185">Reference proteome</keyword>
<dbReference type="Proteomes" id="UP000242515">
    <property type="component" value="Unassembled WGS sequence"/>
</dbReference>
<dbReference type="RefSeq" id="WP_092673165.1">
    <property type="nucleotide sequence ID" value="NZ_FOGC01000002.1"/>
</dbReference>
<gene>
    <name evidence="1" type="ORF">SAMN05216522_102265</name>
</gene>
<dbReference type="OrthoDB" id="6629193at2"/>
<dbReference type="AlphaFoldDB" id="A0A1H9FCV0"/>
<dbReference type="EMBL" id="FOGC01000002">
    <property type="protein sequence ID" value="SEQ35675.1"/>
    <property type="molecule type" value="Genomic_DNA"/>
</dbReference>
<sequence length="108" mass="12257">MTLNIDLFLGETPPKPLNTLTDCADYRLMSRPTLAVDFIINIDNRFEKEKRILGRTVKKLLVETGVISNKAIIISLVRQLELSYDFDKTLILRNALEIIVGITPDDIV</sequence>
<dbReference type="Gene3D" id="1.20.5.5260">
    <property type="match status" value="1"/>
</dbReference>
<dbReference type="InterPro" id="IPR024753">
    <property type="entry name" value="AriR"/>
</dbReference>
<proteinExistence type="predicted"/>
<evidence type="ECO:0000313" key="2">
    <source>
        <dbReference type="Proteomes" id="UP000242515"/>
    </source>
</evidence>
<organism evidence="1 2">
    <name type="scientific">Rosenbergiella nectarea</name>
    <dbReference type="NCBI Taxonomy" id="988801"/>
    <lineage>
        <taxon>Bacteria</taxon>
        <taxon>Pseudomonadati</taxon>
        <taxon>Pseudomonadota</taxon>
        <taxon>Gammaproteobacteria</taxon>
        <taxon>Enterobacterales</taxon>
        <taxon>Erwiniaceae</taxon>
        <taxon>Rosenbergiella</taxon>
    </lineage>
</organism>
<protein>
    <submittedName>
        <fullName evidence="1">Biofilm development protein YmgB/AriR</fullName>
    </submittedName>
</protein>
<name>A0A1H9FCV0_9GAMM</name>
<dbReference type="GO" id="GO:0071468">
    <property type="term" value="P:cellular response to acidic pH"/>
    <property type="evidence" value="ECO:0007669"/>
    <property type="project" value="InterPro"/>
</dbReference>
<dbReference type="STRING" id="988801.SAMN05216522_102265"/>
<evidence type="ECO:0000313" key="1">
    <source>
        <dbReference type="EMBL" id="SEQ35675.1"/>
    </source>
</evidence>
<accession>A0A1H9FCV0</accession>